<evidence type="ECO:0000313" key="6">
    <source>
        <dbReference type="EMBL" id="EED36259.1"/>
    </source>
</evidence>
<dbReference type="InterPro" id="IPR036388">
    <property type="entry name" value="WH-like_DNA-bd_sf"/>
</dbReference>
<evidence type="ECO:0000256" key="4">
    <source>
        <dbReference type="ARBA" id="ARBA00023163"/>
    </source>
</evidence>
<dbReference type="EMBL" id="DS999411">
    <property type="protein sequence ID" value="EED36259.1"/>
    <property type="molecule type" value="Genomic_DNA"/>
</dbReference>
<dbReference type="SUPFAM" id="SSF53850">
    <property type="entry name" value="Periplasmic binding protein-like II"/>
    <property type="match status" value="1"/>
</dbReference>
<feature type="domain" description="HTH lysR-type" evidence="5">
    <location>
        <begin position="1"/>
        <end position="59"/>
    </location>
</feature>
<evidence type="ECO:0000256" key="1">
    <source>
        <dbReference type="ARBA" id="ARBA00009437"/>
    </source>
</evidence>
<gene>
    <name evidence="6" type="ORF">NOR51B_2208</name>
</gene>
<dbReference type="Pfam" id="PF00126">
    <property type="entry name" value="HTH_1"/>
    <property type="match status" value="1"/>
</dbReference>
<dbReference type="AlphaFoldDB" id="B8KS48"/>
<dbReference type="eggNOG" id="COG0583">
    <property type="taxonomic scope" value="Bacteria"/>
</dbReference>
<dbReference type="Proteomes" id="UP000004699">
    <property type="component" value="Unassembled WGS sequence"/>
</dbReference>
<keyword evidence="7" id="KW-1185">Reference proteome</keyword>
<dbReference type="PANTHER" id="PTHR30419:SF8">
    <property type="entry name" value="NITROGEN ASSIMILATION TRANSCRIPTIONAL ACTIVATOR-RELATED"/>
    <property type="match status" value="1"/>
</dbReference>
<keyword evidence="4" id="KW-0804">Transcription</keyword>
<dbReference type="Gene3D" id="1.10.10.10">
    <property type="entry name" value="Winged helix-like DNA-binding domain superfamily/Winged helix DNA-binding domain"/>
    <property type="match status" value="1"/>
</dbReference>
<dbReference type="Gene3D" id="3.40.190.290">
    <property type="match status" value="1"/>
</dbReference>
<name>B8KS48_9GAMM</name>
<dbReference type="InterPro" id="IPR050950">
    <property type="entry name" value="HTH-type_LysR_regulators"/>
</dbReference>
<keyword evidence="2" id="KW-0805">Transcription regulation</keyword>
<proteinExistence type="inferred from homology"/>
<organism evidence="6 7">
    <name type="scientific">Luminiphilus syltensis NOR5-1B</name>
    <dbReference type="NCBI Taxonomy" id="565045"/>
    <lineage>
        <taxon>Bacteria</taxon>
        <taxon>Pseudomonadati</taxon>
        <taxon>Pseudomonadota</taxon>
        <taxon>Gammaproteobacteria</taxon>
        <taxon>Cellvibrionales</taxon>
        <taxon>Halieaceae</taxon>
        <taxon>Luminiphilus</taxon>
    </lineage>
</organism>
<comment type="similarity">
    <text evidence="1">Belongs to the LysR transcriptional regulatory family.</text>
</comment>
<reference evidence="7" key="1">
    <citation type="journal article" date="2013" name="BMC Microbiol.">
        <title>Taxonomy and evolution of bacteriochlorophyll a-containing members of the OM60/NOR5 clade of marine gammaproteobacteria: description of Luminiphilus syltensis gen. nov., sp. nov., reclassification of Haliea rubra as Pseudohaliea rubra gen. nov., comb. nov., and emendation of Chromatocurvus halotolerans.</title>
        <authorList>
            <person name="Spring S."/>
            <person name="Riedel T."/>
            <person name="Sproer C."/>
            <person name="Yan S."/>
            <person name="Harder J."/>
            <person name="Fuchs B.M."/>
        </authorList>
    </citation>
    <scope>NUCLEOTIDE SEQUENCE [LARGE SCALE GENOMIC DNA]</scope>
    <source>
        <strain evidence="7">NOR51-B</strain>
    </source>
</reference>
<evidence type="ECO:0000259" key="5">
    <source>
        <dbReference type="PROSITE" id="PS50931"/>
    </source>
</evidence>
<dbReference type="PROSITE" id="PS50931">
    <property type="entry name" value="HTH_LYSR"/>
    <property type="match status" value="1"/>
</dbReference>
<dbReference type="OrthoDB" id="570111at2"/>
<dbReference type="PANTHER" id="PTHR30419">
    <property type="entry name" value="HTH-TYPE TRANSCRIPTIONAL REGULATOR YBHD"/>
    <property type="match status" value="1"/>
</dbReference>
<dbReference type="InterPro" id="IPR000847">
    <property type="entry name" value="LysR_HTH_N"/>
</dbReference>
<protein>
    <submittedName>
        <fullName evidence="6">Transcriptional regulator, LysR family</fullName>
    </submittedName>
</protein>
<evidence type="ECO:0000256" key="3">
    <source>
        <dbReference type="ARBA" id="ARBA00023125"/>
    </source>
</evidence>
<keyword evidence="3" id="KW-0238">DNA-binding</keyword>
<sequence length="305" mass="33334">MPNNVRLRYLYESARLGTMHAAGDSLNVATSSVSRQIAQLELELGLPLIEKGRRGVRLTEAGEVACAHYKEKLSQEEAFLSHIEAMKKVRSGKIKLAVGEAFVTQRFSNMLSDFMSEYPQMEIHVSVSNTALVSAQIVEDEAHLGLIFDIPREPNISARMTVSQPLKLVVASNHPLSGAKSVDFAAITAENLALPDDGYRMRQIIRAAEQEAHTYLDPSLTINSLTFLRDFVLSGRGVSILPDLAVQDGLADGSLRAISISNELLSGTKTSLITRSGRQLPMGAYLLISSLEAYLRQSSAENADY</sequence>
<dbReference type="GO" id="GO:0003700">
    <property type="term" value="F:DNA-binding transcription factor activity"/>
    <property type="evidence" value="ECO:0007669"/>
    <property type="project" value="InterPro"/>
</dbReference>
<dbReference type="HOGENOM" id="CLU_039613_6_0_6"/>
<dbReference type="Pfam" id="PF03466">
    <property type="entry name" value="LysR_substrate"/>
    <property type="match status" value="1"/>
</dbReference>
<dbReference type="GO" id="GO:0003677">
    <property type="term" value="F:DNA binding"/>
    <property type="evidence" value="ECO:0007669"/>
    <property type="project" value="UniProtKB-KW"/>
</dbReference>
<dbReference type="SUPFAM" id="SSF46785">
    <property type="entry name" value="Winged helix' DNA-binding domain"/>
    <property type="match status" value="1"/>
</dbReference>
<evidence type="ECO:0000256" key="2">
    <source>
        <dbReference type="ARBA" id="ARBA00023015"/>
    </source>
</evidence>
<accession>B8KS48</accession>
<dbReference type="STRING" id="565045.NOR51B_2208"/>
<evidence type="ECO:0000313" key="7">
    <source>
        <dbReference type="Proteomes" id="UP000004699"/>
    </source>
</evidence>
<dbReference type="InterPro" id="IPR005119">
    <property type="entry name" value="LysR_subst-bd"/>
</dbReference>
<dbReference type="GO" id="GO:0005829">
    <property type="term" value="C:cytosol"/>
    <property type="evidence" value="ECO:0007669"/>
    <property type="project" value="TreeGrafter"/>
</dbReference>
<dbReference type="InterPro" id="IPR036390">
    <property type="entry name" value="WH_DNA-bd_sf"/>
</dbReference>
<dbReference type="RefSeq" id="WP_009021003.1">
    <property type="nucleotide sequence ID" value="NZ_DS999411.1"/>
</dbReference>